<feature type="compositionally biased region" description="Polar residues" evidence="6">
    <location>
        <begin position="1147"/>
        <end position="1168"/>
    </location>
</feature>
<keyword evidence="2 4" id="KW-0863">Zinc-finger</keyword>
<feature type="compositionally biased region" description="Polar residues" evidence="6">
    <location>
        <begin position="549"/>
        <end position="565"/>
    </location>
</feature>
<feature type="compositionally biased region" description="Low complexity" evidence="6">
    <location>
        <begin position="108"/>
        <end position="122"/>
    </location>
</feature>
<feature type="region of interest" description="Disordered" evidence="6">
    <location>
        <begin position="909"/>
        <end position="949"/>
    </location>
</feature>
<dbReference type="InterPro" id="IPR053238">
    <property type="entry name" value="RING-H2_zinc_finger"/>
</dbReference>
<feature type="compositionally biased region" description="Basic and acidic residues" evidence="6">
    <location>
        <begin position="479"/>
        <end position="503"/>
    </location>
</feature>
<feature type="compositionally biased region" description="Polar residues" evidence="6">
    <location>
        <begin position="170"/>
        <end position="182"/>
    </location>
</feature>
<feature type="compositionally biased region" description="Pro residues" evidence="6">
    <location>
        <begin position="1136"/>
        <end position="1145"/>
    </location>
</feature>
<keyword evidence="1" id="KW-0479">Metal-binding</keyword>
<keyword evidence="5" id="KW-0175">Coiled coil</keyword>
<dbReference type="Pfam" id="PF13639">
    <property type="entry name" value="zf-RING_2"/>
    <property type="match status" value="1"/>
</dbReference>
<keyword evidence="3" id="KW-0862">Zinc</keyword>
<feature type="compositionally biased region" description="Pro residues" evidence="6">
    <location>
        <begin position="320"/>
        <end position="330"/>
    </location>
</feature>
<dbReference type="PROSITE" id="PS50089">
    <property type="entry name" value="ZF_RING_2"/>
    <property type="match status" value="1"/>
</dbReference>
<feature type="compositionally biased region" description="Low complexity" evidence="6">
    <location>
        <begin position="37"/>
        <end position="51"/>
    </location>
</feature>
<feature type="compositionally biased region" description="Polar residues" evidence="6">
    <location>
        <begin position="1091"/>
        <end position="1110"/>
    </location>
</feature>
<dbReference type="Proteomes" id="UP001329825">
    <property type="component" value="Chromosome 11"/>
</dbReference>
<feature type="compositionally biased region" description="Basic and acidic residues" evidence="6">
    <location>
        <begin position="513"/>
        <end position="531"/>
    </location>
</feature>
<feature type="region of interest" description="Disordered" evidence="6">
    <location>
        <begin position="760"/>
        <end position="857"/>
    </location>
</feature>
<evidence type="ECO:0000256" key="5">
    <source>
        <dbReference type="SAM" id="Coils"/>
    </source>
</evidence>
<feature type="region of interest" description="Disordered" evidence="6">
    <location>
        <begin position="973"/>
        <end position="1280"/>
    </location>
</feature>
<proteinExistence type="predicted"/>
<evidence type="ECO:0000256" key="3">
    <source>
        <dbReference type="ARBA" id="ARBA00022833"/>
    </source>
</evidence>
<feature type="compositionally biased region" description="Pro residues" evidence="6">
    <location>
        <begin position="994"/>
        <end position="1014"/>
    </location>
</feature>
<dbReference type="GeneID" id="87959689"/>
<keyword evidence="9" id="KW-1185">Reference proteome</keyword>
<feature type="compositionally biased region" description="Basic and acidic residues" evidence="6">
    <location>
        <begin position="1031"/>
        <end position="1046"/>
    </location>
</feature>
<feature type="compositionally biased region" description="Pro residues" evidence="6">
    <location>
        <begin position="1054"/>
        <end position="1072"/>
    </location>
</feature>
<reference evidence="8 9" key="1">
    <citation type="submission" date="2024-01" db="EMBL/GenBank/DDBJ databases">
        <title>Comparative genomics of Cryptococcus and Kwoniella reveals pathogenesis evolution and contrasting modes of karyotype evolution via chromosome fusion or intercentromeric recombination.</title>
        <authorList>
            <person name="Coelho M.A."/>
            <person name="David-Palma M."/>
            <person name="Shea T."/>
            <person name="Bowers K."/>
            <person name="McGinley-Smith S."/>
            <person name="Mohammad A.W."/>
            <person name="Gnirke A."/>
            <person name="Yurkov A.M."/>
            <person name="Nowrousian M."/>
            <person name="Sun S."/>
            <person name="Cuomo C.A."/>
            <person name="Heitman J."/>
        </authorList>
    </citation>
    <scope>NUCLEOTIDE SEQUENCE [LARGE SCALE GENOMIC DNA]</scope>
    <source>
        <strain evidence="8">CBS 11374</strain>
    </source>
</reference>
<feature type="compositionally biased region" description="Basic and acidic residues" evidence="6">
    <location>
        <begin position="354"/>
        <end position="364"/>
    </location>
</feature>
<feature type="compositionally biased region" description="Low complexity" evidence="6">
    <location>
        <begin position="331"/>
        <end position="353"/>
    </location>
</feature>
<dbReference type="InterPro" id="IPR013083">
    <property type="entry name" value="Znf_RING/FYVE/PHD"/>
</dbReference>
<evidence type="ECO:0000313" key="8">
    <source>
        <dbReference type="EMBL" id="WRT70561.1"/>
    </source>
</evidence>
<dbReference type="RefSeq" id="XP_062795300.1">
    <property type="nucleotide sequence ID" value="XM_062939249.1"/>
</dbReference>
<dbReference type="PANTHER" id="PTHR14155:SF627">
    <property type="entry name" value="OS06G0192800 PROTEIN"/>
    <property type="match status" value="1"/>
</dbReference>
<dbReference type="InterPro" id="IPR001841">
    <property type="entry name" value="Znf_RING"/>
</dbReference>
<sequence length="1405" mass="151058">MNTGRPAAGRRRDEPSGSRDTPTGEPRTKPRKKAKTTTRITPTSTATATPRSGPIPTPYLALAPTPISSLSPSTIDQLASTAASSGLVLPSSYLRNNTSKTHDRNRNKSTTTLNSVTTNNTNRISENGAGAGPSSSVIPLQRPSSGASGTATRNKYVTSLLSPPTIIPGGTSSVPRIQNIPSANPRRVGGANGSGGGRRRSEERLREIYTNSANGFGNPSLTSLGQLGRILESGHLNQTNERDEEEAAEAEEEERLAQAQFEAQHANALSNRRRRRIVRGENAPVRRLTVSSREEGRALGIARSASMRRTNVWDDIPEAGEPPPPFPFPTPSTSRLPPTFSSSTNNLSSLTTDSDTHPNSEQRPRSPPPSFEIAIGLIPSPHPDPEALSISTSTPSTPRPTRPALTLSTTLPPPTTSEVASASSEQSPSSTHYASAPSSPTQTIIGFEDIREAERLRKEKQEKDDRTAWNEDLLAGYTLEERVKREMERRGIKGQEEKPIKQDESEEEDDTSASDHETEISIRPVEQDKTKSPVKSESVIPIEEDRQSSLEAQTYISDQNISTVPNVIAESSASTTAPSSPHLAQQESEPDPVPKSVLDIAQADETSVPEPGQHDVEDPSSTVVDPKVVIGDAVSSDKTSPAESIPTSGAVNSKDISSNGNSTSREERPVSPIKPDSISVKSSPKVDSEVPPSIASLPSRSLETQSDLAKTLSSGPVDRASIDRVSSKPSTADPVTPLVVPKPSTVEDNLLPVSGAKIERMNPATEANPPTAKSEHLHVPGSKLERPVLRRPTSSEPLFRSQVQISGIKLKSSTQGNDSTQGAKTAIGNDTTIPVSDTLAPASEPQTKAEVKSDHEVTQVISVSTKDEDTMNPNREAALKRRNLHSRSPVIHTPTILPPAPKVKVQVIKLKEPKPLSGPLINFDTPTPSPPHTPDTSSRKERAHSQDISALAASSAELLSLLELQGYLQEVPDEPIAESSAQGAARLRRKSSSSPPPPSPPPVKLRRVPPPLPKIDPKKDAIPSSSSAEIEPTKTDKKDIEQKDNGEANTSSRPPLPARRPPPPPPPPPPQPRLSLIPRIPPPLPPRPISTRMNSTDAPSTSSNDTTKVSSAAVLPMPPVRPTVVTRLSLSRPKGPRPPPPPPRPRQTSWSRLMSPFTSSSPRSTKTNDVPPIEESEMIESPLRPSNERAKSDYPQPPAMVSEQEEERDRVVERSSSAMNLRSPSPASSPTLTSDLRPGDEPSISLADVGQSTGTHPDEQENIDGQAEGQVGTRNGNGNREWTDLDLLVSRIESSGREFESFNQISSFLGPSKSQAATPRALDTLLTGLVNVDSRRTTPQGKVKLKLSLLGVRVSKCGICLSQFRGNEKGVMLPSCGHSGHETCARRWFRESNNCWVCREVLKEE</sequence>
<gene>
    <name evidence="8" type="ORF">IL334_007559</name>
</gene>
<feature type="domain" description="RING-type" evidence="7">
    <location>
        <begin position="1357"/>
        <end position="1399"/>
    </location>
</feature>
<feature type="region of interest" description="Disordered" evidence="6">
    <location>
        <begin position="92"/>
        <end position="202"/>
    </location>
</feature>
<feature type="compositionally biased region" description="Basic and acidic residues" evidence="6">
    <location>
        <begin position="448"/>
        <end position="469"/>
    </location>
</feature>
<protein>
    <recommendedName>
        <fullName evidence="7">RING-type domain-containing protein</fullName>
    </recommendedName>
</protein>
<dbReference type="Gene3D" id="3.30.40.10">
    <property type="entry name" value="Zinc/RING finger domain, C3HC4 (zinc finger)"/>
    <property type="match status" value="1"/>
</dbReference>
<feature type="compositionally biased region" description="Basic and acidic residues" evidence="6">
    <location>
        <begin position="773"/>
        <end position="788"/>
    </location>
</feature>
<evidence type="ECO:0000256" key="6">
    <source>
        <dbReference type="SAM" id="MobiDB-lite"/>
    </source>
</evidence>
<feature type="coiled-coil region" evidence="5">
    <location>
        <begin position="233"/>
        <end position="262"/>
    </location>
</feature>
<dbReference type="EMBL" id="CP141891">
    <property type="protein sequence ID" value="WRT70561.1"/>
    <property type="molecule type" value="Genomic_DNA"/>
</dbReference>
<feature type="compositionally biased region" description="Polar residues" evidence="6">
    <location>
        <begin position="696"/>
        <end position="714"/>
    </location>
</feature>
<feature type="compositionally biased region" description="Basic and acidic residues" evidence="6">
    <location>
        <begin position="847"/>
        <end position="857"/>
    </location>
</feature>
<accession>A0ABZ1D9T8</accession>
<evidence type="ECO:0000313" key="9">
    <source>
        <dbReference type="Proteomes" id="UP001329825"/>
    </source>
</evidence>
<feature type="compositionally biased region" description="Polar residues" evidence="6">
    <location>
        <begin position="792"/>
        <end position="835"/>
    </location>
</feature>
<feature type="compositionally biased region" description="Pro residues" evidence="6">
    <location>
        <begin position="1079"/>
        <end position="1088"/>
    </location>
</feature>
<feature type="region of interest" description="Disordered" evidence="6">
    <location>
        <begin position="314"/>
        <end position="748"/>
    </location>
</feature>
<feature type="compositionally biased region" description="Polar residues" evidence="6">
    <location>
        <begin position="432"/>
        <end position="444"/>
    </location>
</feature>
<organism evidence="8 9">
    <name type="scientific">Kwoniella shivajii</name>
    <dbReference type="NCBI Taxonomy" id="564305"/>
    <lineage>
        <taxon>Eukaryota</taxon>
        <taxon>Fungi</taxon>
        <taxon>Dikarya</taxon>
        <taxon>Basidiomycota</taxon>
        <taxon>Agaricomycotina</taxon>
        <taxon>Tremellomycetes</taxon>
        <taxon>Tremellales</taxon>
        <taxon>Cryptococcaceae</taxon>
        <taxon>Kwoniella</taxon>
    </lineage>
</organism>
<feature type="compositionally biased region" description="Low complexity" evidence="6">
    <location>
        <begin position="571"/>
        <end position="581"/>
    </location>
</feature>
<dbReference type="SUPFAM" id="SSF57850">
    <property type="entry name" value="RING/U-box"/>
    <property type="match status" value="1"/>
</dbReference>
<feature type="region of interest" description="Disordered" evidence="6">
    <location>
        <begin position="1"/>
        <end position="59"/>
    </location>
</feature>
<evidence type="ECO:0000256" key="4">
    <source>
        <dbReference type="PROSITE-ProRule" id="PRU00175"/>
    </source>
</evidence>
<evidence type="ECO:0000256" key="1">
    <source>
        <dbReference type="ARBA" id="ARBA00022723"/>
    </source>
</evidence>
<feature type="compositionally biased region" description="Low complexity" evidence="6">
    <location>
        <begin position="402"/>
        <end position="431"/>
    </location>
</feature>
<name>A0ABZ1D9T8_9TREE</name>
<dbReference type="SMART" id="SM00184">
    <property type="entry name" value="RING"/>
    <property type="match status" value="1"/>
</dbReference>
<dbReference type="PANTHER" id="PTHR14155">
    <property type="entry name" value="RING FINGER DOMAIN-CONTAINING"/>
    <property type="match status" value="1"/>
</dbReference>
<evidence type="ECO:0000256" key="2">
    <source>
        <dbReference type="ARBA" id="ARBA00022771"/>
    </source>
</evidence>
<evidence type="ECO:0000259" key="7">
    <source>
        <dbReference type="PROSITE" id="PS50089"/>
    </source>
</evidence>
<feature type="compositionally biased region" description="Polar residues" evidence="6">
    <location>
        <begin position="133"/>
        <end position="162"/>
    </location>
</feature>
<feature type="compositionally biased region" description="Low complexity" evidence="6">
    <location>
        <begin position="387"/>
        <end position="396"/>
    </location>
</feature>
<feature type="compositionally biased region" description="Polar residues" evidence="6">
    <location>
        <begin position="636"/>
        <end position="663"/>
    </location>
</feature>